<protein>
    <recommendedName>
        <fullName evidence="8">Peptidase S8/S53 domain-containing protein</fullName>
    </recommendedName>
</protein>
<evidence type="ECO:0000313" key="10">
    <source>
        <dbReference type="Proteomes" id="UP000177947"/>
    </source>
</evidence>
<dbReference type="PANTHER" id="PTHR43806:SF11">
    <property type="entry name" value="CEREVISIN-RELATED"/>
    <property type="match status" value="1"/>
</dbReference>
<dbReference type="GO" id="GO:0046872">
    <property type="term" value="F:metal ion binding"/>
    <property type="evidence" value="ECO:0007669"/>
    <property type="project" value="UniProtKB-KW"/>
</dbReference>
<accession>A0A1F5C7I4</accession>
<dbReference type="InterPro" id="IPR022398">
    <property type="entry name" value="Peptidase_S8_His-AS"/>
</dbReference>
<evidence type="ECO:0000256" key="4">
    <source>
        <dbReference type="ARBA" id="ARBA00022801"/>
    </source>
</evidence>
<dbReference type="PROSITE" id="PS00138">
    <property type="entry name" value="SUBTILASE_SER"/>
    <property type="match status" value="1"/>
</dbReference>
<dbReference type="Pfam" id="PF00082">
    <property type="entry name" value="Peptidase_S8"/>
    <property type="match status" value="1"/>
</dbReference>
<reference evidence="9 10" key="1">
    <citation type="journal article" date="2016" name="Nat. Commun.">
        <title>Thousands of microbial genomes shed light on interconnected biogeochemical processes in an aquifer system.</title>
        <authorList>
            <person name="Anantharaman K."/>
            <person name="Brown C.T."/>
            <person name="Hug L.A."/>
            <person name="Sharon I."/>
            <person name="Castelle C.J."/>
            <person name="Probst A.J."/>
            <person name="Thomas B.C."/>
            <person name="Singh A."/>
            <person name="Wilkins M.J."/>
            <person name="Karaoz U."/>
            <person name="Brodie E.L."/>
            <person name="Williams K.H."/>
            <person name="Hubbard S.S."/>
            <person name="Banfield J.F."/>
        </authorList>
    </citation>
    <scope>NUCLEOTIDE SEQUENCE [LARGE SCALE GENOMIC DNA]</scope>
</reference>
<dbReference type="PRINTS" id="PR00723">
    <property type="entry name" value="SUBTILISIN"/>
</dbReference>
<keyword evidence="5 6" id="KW-0720">Serine protease</keyword>
<dbReference type="InterPro" id="IPR015500">
    <property type="entry name" value="Peptidase_S8_subtilisin-rel"/>
</dbReference>
<feature type="active site" description="Charge relay system" evidence="6">
    <location>
        <position position="182"/>
    </location>
</feature>
<dbReference type="PROSITE" id="PS51892">
    <property type="entry name" value="SUBTILASE"/>
    <property type="match status" value="1"/>
</dbReference>
<dbReference type="PANTHER" id="PTHR43806">
    <property type="entry name" value="PEPTIDASE S8"/>
    <property type="match status" value="1"/>
</dbReference>
<dbReference type="InterPro" id="IPR023827">
    <property type="entry name" value="Peptidase_S8_Asp-AS"/>
</dbReference>
<dbReference type="InterPro" id="IPR050131">
    <property type="entry name" value="Peptidase_S8_subtilisin-like"/>
</dbReference>
<dbReference type="AlphaFoldDB" id="A0A1F5C7I4"/>
<feature type="active site" description="Charge relay system" evidence="6">
    <location>
        <position position="149"/>
    </location>
</feature>
<dbReference type="Proteomes" id="UP000177947">
    <property type="component" value="Unassembled WGS sequence"/>
</dbReference>
<keyword evidence="4 6" id="KW-0378">Hydrolase</keyword>
<dbReference type="SUPFAM" id="SSF52743">
    <property type="entry name" value="Subtilisin-like"/>
    <property type="match status" value="1"/>
</dbReference>
<dbReference type="PROSITE" id="PS00136">
    <property type="entry name" value="SUBTILASE_ASP"/>
    <property type="match status" value="1"/>
</dbReference>
<evidence type="ECO:0000256" key="2">
    <source>
        <dbReference type="ARBA" id="ARBA00022670"/>
    </source>
</evidence>
<dbReference type="EMBL" id="MEYQ01000030">
    <property type="protein sequence ID" value="OGD38803.1"/>
    <property type="molecule type" value="Genomic_DNA"/>
</dbReference>
<evidence type="ECO:0000256" key="7">
    <source>
        <dbReference type="RuleBase" id="RU003355"/>
    </source>
</evidence>
<name>A0A1F5C7I4_9BACT</name>
<dbReference type="InterPro" id="IPR023828">
    <property type="entry name" value="Peptidase_S8_Ser-AS"/>
</dbReference>
<keyword evidence="3" id="KW-0479">Metal-binding</keyword>
<evidence type="ECO:0000259" key="8">
    <source>
        <dbReference type="Pfam" id="PF00082"/>
    </source>
</evidence>
<dbReference type="SMR" id="A0A1F5C7I4"/>
<dbReference type="Gene3D" id="3.40.50.200">
    <property type="entry name" value="Peptidase S8/S53 domain"/>
    <property type="match status" value="1"/>
</dbReference>
<evidence type="ECO:0000313" key="9">
    <source>
        <dbReference type="EMBL" id="OGD38803.1"/>
    </source>
</evidence>
<evidence type="ECO:0000256" key="5">
    <source>
        <dbReference type="ARBA" id="ARBA00022825"/>
    </source>
</evidence>
<organism evidence="9 10">
    <name type="scientific">Candidatus Azambacteria bacterium RIFCSPLOWO2_01_FULL_37_9</name>
    <dbReference type="NCBI Taxonomy" id="1797297"/>
    <lineage>
        <taxon>Bacteria</taxon>
        <taxon>Candidatus Azamiibacteriota</taxon>
    </lineage>
</organism>
<evidence type="ECO:0000256" key="6">
    <source>
        <dbReference type="PROSITE-ProRule" id="PRU01240"/>
    </source>
</evidence>
<dbReference type="GO" id="GO:0004252">
    <property type="term" value="F:serine-type endopeptidase activity"/>
    <property type="evidence" value="ECO:0007669"/>
    <property type="project" value="UniProtKB-UniRule"/>
</dbReference>
<keyword evidence="2 6" id="KW-0645">Protease</keyword>
<comment type="similarity">
    <text evidence="1 6 7">Belongs to the peptidase S8 family.</text>
</comment>
<dbReference type="CDD" id="cd07477">
    <property type="entry name" value="Peptidases_S8_Subtilisin_subset"/>
    <property type="match status" value="1"/>
</dbReference>
<dbReference type="InterPro" id="IPR036852">
    <property type="entry name" value="Peptidase_S8/S53_dom_sf"/>
</dbReference>
<dbReference type="GO" id="GO:0006508">
    <property type="term" value="P:proteolysis"/>
    <property type="evidence" value="ECO:0007669"/>
    <property type="project" value="UniProtKB-KW"/>
</dbReference>
<dbReference type="InterPro" id="IPR034202">
    <property type="entry name" value="Subtilisin_Carlsberg-like"/>
</dbReference>
<dbReference type="PROSITE" id="PS00137">
    <property type="entry name" value="SUBTILASE_HIS"/>
    <property type="match status" value="1"/>
</dbReference>
<gene>
    <name evidence="9" type="ORF">A2907_00590</name>
</gene>
<feature type="active site" description="Charge relay system" evidence="6">
    <location>
        <position position="334"/>
    </location>
</feature>
<comment type="caution">
    <text evidence="9">The sequence shown here is derived from an EMBL/GenBank/DDBJ whole genome shotgun (WGS) entry which is preliminary data.</text>
</comment>
<feature type="domain" description="Peptidase S8/S53" evidence="8">
    <location>
        <begin position="144"/>
        <end position="391"/>
    </location>
</feature>
<sequence>MKHKLFTIISVFIIFGITLSLVSVAFAAKNQNSDIKTRKIVIFKKNVLNKDIKKSLIERHSGIKIKDLDIVNGAATLLSPKEEQILLNQNEILRVDDDVEVSILVRPPEIQKSRKIQPNEITPWNITRINAQNAWDITSGDIARVAVIDTGIDIKHPDLINNLKGGFSAVGYTTSYNDDNGHGTHVAGIIAAMDNTIGVIGAAPQADLYAVKVLDRRGSGYLSDVIEGIDWAITNNMQVINMSLGTTTNIISFQEAIQRANAAGIIQVVAAGNSGGAVNYPAAYPEVIAVSATDNTNTIASWSSRGPEVDLAAPGVSIYSTYKGQTYKTLSGTSMAAPHVAASAALILTTLVGSYDSNNDGIWNPNEVQNKLQDRATDLGDNGFDNLYGFGLVNTHSAVLP</sequence>
<dbReference type="InterPro" id="IPR000209">
    <property type="entry name" value="Peptidase_S8/S53_dom"/>
</dbReference>
<evidence type="ECO:0000256" key="3">
    <source>
        <dbReference type="ARBA" id="ARBA00022723"/>
    </source>
</evidence>
<evidence type="ECO:0000256" key="1">
    <source>
        <dbReference type="ARBA" id="ARBA00011073"/>
    </source>
</evidence>
<proteinExistence type="inferred from homology"/>